<evidence type="ECO:0000256" key="2">
    <source>
        <dbReference type="RuleBase" id="RU003707"/>
    </source>
</evidence>
<proteinExistence type="inferred from homology"/>
<organism evidence="3 4">
    <name type="scientific">Rhodovarius crocodyli</name>
    <dbReference type="NCBI Taxonomy" id="1979269"/>
    <lineage>
        <taxon>Bacteria</taxon>
        <taxon>Pseudomonadati</taxon>
        <taxon>Pseudomonadota</taxon>
        <taxon>Alphaproteobacteria</taxon>
        <taxon>Acetobacterales</taxon>
        <taxon>Roseomonadaceae</taxon>
        <taxon>Rhodovarius</taxon>
    </lineage>
</organism>
<keyword evidence="3" id="KW-0413">Isomerase</keyword>
<dbReference type="GO" id="GO:0006635">
    <property type="term" value="P:fatty acid beta-oxidation"/>
    <property type="evidence" value="ECO:0007669"/>
    <property type="project" value="TreeGrafter"/>
</dbReference>
<dbReference type="GO" id="GO:0016853">
    <property type="term" value="F:isomerase activity"/>
    <property type="evidence" value="ECO:0007669"/>
    <property type="project" value="UniProtKB-KW"/>
</dbReference>
<accession>A0A437MGG2</accession>
<protein>
    <submittedName>
        <fullName evidence="3">Enoyl-CoA hydratase/isomerase family protein</fullName>
    </submittedName>
</protein>
<dbReference type="OrthoDB" id="7957667at2"/>
<dbReference type="InterPro" id="IPR018376">
    <property type="entry name" value="Enoyl-CoA_hyd/isom_CS"/>
</dbReference>
<dbReference type="Proteomes" id="UP000282957">
    <property type="component" value="Unassembled WGS sequence"/>
</dbReference>
<sequence length="261" mass="27513">MEPQEVLASTVGRVRILTLNRPASLNALTPSMVTLLIEQVAGAVAAPEVGAIILTGTGRGFCAGADLKESEKRAMAGVDNTPFIRSILRLGSMLEGGPKPVIGAVNGIAVAGGLELLLACDFLLAASSARLGDAHSNYAMFPGGGATMRLPRRIGLARAKRLMLTGDIWSADQALEAGLVDAVHPDDALMPEALALADRLTVKSPLVLARMKEALTDAVSQSPETALRRERDLNELHATSFDRAEGLAAFREKRKPAFQGR</sequence>
<comment type="caution">
    <text evidence="3">The sequence shown here is derived from an EMBL/GenBank/DDBJ whole genome shotgun (WGS) entry which is preliminary data.</text>
</comment>
<dbReference type="InterPro" id="IPR001753">
    <property type="entry name" value="Enoyl-CoA_hydra/iso"/>
</dbReference>
<name>A0A437MGG2_9PROT</name>
<dbReference type="Gene3D" id="3.90.226.10">
    <property type="entry name" value="2-enoyl-CoA Hydratase, Chain A, domain 1"/>
    <property type="match status" value="1"/>
</dbReference>
<comment type="similarity">
    <text evidence="1 2">Belongs to the enoyl-CoA hydratase/isomerase family.</text>
</comment>
<evidence type="ECO:0000256" key="1">
    <source>
        <dbReference type="ARBA" id="ARBA00005254"/>
    </source>
</evidence>
<dbReference type="SUPFAM" id="SSF52096">
    <property type="entry name" value="ClpP/crotonase"/>
    <property type="match status" value="1"/>
</dbReference>
<dbReference type="AlphaFoldDB" id="A0A437MGG2"/>
<reference evidence="3 4" key="1">
    <citation type="submission" date="2019-01" db="EMBL/GenBank/DDBJ databases">
        <authorList>
            <person name="Chen W.-M."/>
        </authorList>
    </citation>
    <scope>NUCLEOTIDE SEQUENCE [LARGE SCALE GENOMIC DNA]</scope>
    <source>
        <strain evidence="3 4">CCP-6</strain>
    </source>
</reference>
<dbReference type="CDD" id="cd06558">
    <property type="entry name" value="crotonase-like"/>
    <property type="match status" value="1"/>
</dbReference>
<dbReference type="InterPro" id="IPR029045">
    <property type="entry name" value="ClpP/crotonase-like_dom_sf"/>
</dbReference>
<dbReference type="PANTHER" id="PTHR11941">
    <property type="entry name" value="ENOYL-COA HYDRATASE-RELATED"/>
    <property type="match status" value="1"/>
</dbReference>
<keyword evidence="4" id="KW-1185">Reference proteome</keyword>
<dbReference type="EMBL" id="SACL01000003">
    <property type="protein sequence ID" value="RVT96740.1"/>
    <property type="molecule type" value="Genomic_DNA"/>
</dbReference>
<dbReference type="RefSeq" id="WP_127787391.1">
    <property type="nucleotide sequence ID" value="NZ_SACL01000003.1"/>
</dbReference>
<dbReference type="PROSITE" id="PS00166">
    <property type="entry name" value="ENOYL_COA_HYDRATASE"/>
    <property type="match status" value="1"/>
</dbReference>
<dbReference type="PANTHER" id="PTHR11941:SF54">
    <property type="entry name" value="ENOYL-COA HYDRATASE, MITOCHONDRIAL"/>
    <property type="match status" value="1"/>
</dbReference>
<gene>
    <name evidence="3" type="ORF">EOD42_10025</name>
</gene>
<evidence type="ECO:0000313" key="3">
    <source>
        <dbReference type="EMBL" id="RVT96740.1"/>
    </source>
</evidence>
<dbReference type="Pfam" id="PF00378">
    <property type="entry name" value="ECH_1"/>
    <property type="match status" value="1"/>
</dbReference>
<evidence type="ECO:0000313" key="4">
    <source>
        <dbReference type="Proteomes" id="UP000282957"/>
    </source>
</evidence>